<dbReference type="Pfam" id="PF13469">
    <property type="entry name" value="Sulfotransfer_3"/>
    <property type="match status" value="1"/>
</dbReference>
<comment type="caution">
    <text evidence="3">The sequence shown here is derived from an EMBL/GenBank/DDBJ whole genome shotgun (WGS) entry which is preliminary data.</text>
</comment>
<dbReference type="Proteomes" id="UP001218788">
    <property type="component" value="Unassembled WGS sequence"/>
</dbReference>
<accession>A0ABT5L5I3</accession>
<evidence type="ECO:0000313" key="4">
    <source>
        <dbReference type="Proteomes" id="UP001218788"/>
    </source>
</evidence>
<dbReference type="PROSITE" id="PS50005">
    <property type="entry name" value="TPR"/>
    <property type="match status" value="2"/>
</dbReference>
<dbReference type="Pfam" id="PF14559">
    <property type="entry name" value="TPR_19"/>
    <property type="match status" value="1"/>
</dbReference>
<dbReference type="SMART" id="SM00028">
    <property type="entry name" value="TPR"/>
    <property type="match status" value="6"/>
</dbReference>
<keyword evidence="4" id="KW-1185">Reference proteome</keyword>
<dbReference type="PANTHER" id="PTHR12788">
    <property type="entry name" value="PROTEIN-TYROSINE SULFOTRANSFERASE 2"/>
    <property type="match status" value="1"/>
</dbReference>
<dbReference type="Gene3D" id="1.25.40.10">
    <property type="entry name" value="Tetratricopeptide repeat domain"/>
    <property type="match status" value="2"/>
</dbReference>
<reference evidence="3 4" key="1">
    <citation type="submission" date="2022-10" db="EMBL/GenBank/DDBJ databases">
        <title>Alteromonas sp. chi3 Genome sequencing.</title>
        <authorList>
            <person name="Park S."/>
        </authorList>
    </citation>
    <scope>NUCLEOTIDE SEQUENCE [LARGE SCALE GENOMIC DNA]</scope>
    <source>
        <strain evidence="4">chi3</strain>
    </source>
</reference>
<name>A0ABT5L5I3_9ALTE</name>
<dbReference type="SUPFAM" id="SSF52540">
    <property type="entry name" value="P-loop containing nucleoside triphosphate hydrolases"/>
    <property type="match status" value="1"/>
</dbReference>
<dbReference type="InterPro" id="IPR019734">
    <property type="entry name" value="TPR_rpt"/>
</dbReference>
<dbReference type="InterPro" id="IPR026634">
    <property type="entry name" value="TPST-like"/>
</dbReference>
<evidence type="ECO:0000256" key="1">
    <source>
        <dbReference type="ARBA" id="ARBA00022679"/>
    </source>
</evidence>
<feature type="repeat" description="TPR" evidence="2">
    <location>
        <begin position="115"/>
        <end position="148"/>
    </location>
</feature>
<evidence type="ECO:0000313" key="3">
    <source>
        <dbReference type="EMBL" id="MDC8831654.1"/>
    </source>
</evidence>
<organism evidence="3 4">
    <name type="scientific">Alteromonas gilva</name>
    <dbReference type="NCBI Taxonomy" id="2987522"/>
    <lineage>
        <taxon>Bacteria</taxon>
        <taxon>Pseudomonadati</taxon>
        <taxon>Pseudomonadota</taxon>
        <taxon>Gammaproteobacteria</taxon>
        <taxon>Alteromonadales</taxon>
        <taxon>Alteromonadaceae</taxon>
        <taxon>Alteromonas/Salinimonas group</taxon>
        <taxon>Alteromonas</taxon>
    </lineage>
</organism>
<keyword evidence="1" id="KW-0808">Transferase</keyword>
<proteinExistence type="predicted"/>
<protein>
    <submittedName>
        <fullName evidence="3">Sulfotransferase</fullName>
    </submittedName>
</protein>
<evidence type="ECO:0000256" key="2">
    <source>
        <dbReference type="PROSITE-ProRule" id="PRU00339"/>
    </source>
</evidence>
<sequence length="529" mass="59930">MNKSNDIATLQQFQRLLQQGLHSLNTGQFQSAKQAVDQALSINADSTQANFLSGLVENALNNRKEALNAFCNVLRYDPKNCACWAHIAELKAAFGEFSAAEDALNKAIKYDDGSPNLKQMVGLVNSALTRYEDALKWYQKATQQQPNNIGFLLNQATCLMYLGKIDEAETILSSIVKLQPAFATAHWLLSGLKKAQDQKHITQMKSVMQSFRFGPGDLAHFHYACGKEHEDLEQWSEAFQSFSAGAAAKRASIQYDEALEQQMYEHLMATCTEEWLQNGADGHEDEAPIFVIGEPRSGTSLVEHIISAHSQISSAGELKNLIYCISQLSDTVGEAELSPQLAIRATKCAPRLLGEAYMNSVKKVRGNTPHFVDKLPSNFLFLPLILKALPKAKIVHLRRDPMDTCLSGFKQLFTHAYPYSYDQLEMARHHARYLHMMETWRTRFGEQYLEVHYEELAMNFEPNARKIITYLGLDWEDSCLQFHQQSTPVSTASSVQVRQPVYTKSIERWKKYESQLQPMLQELNKHRPQ</sequence>
<dbReference type="Gene3D" id="3.40.50.300">
    <property type="entry name" value="P-loop containing nucleotide triphosphate hydrolases"/>
    <property type="match status" value="1"/>
</dbReference>
<keyword evidence="2" id="KW-0802">TPR repeat</keyword>
<feature type="repeat" description="TPR" evidence="2">
    <location>
        <begin position="47"/>
        <end position="80"/>
    </location>
</feature>
<dbReference type="EMBL" id="JAQQXP010000001">
    <property type="protein sequence ID" value="MDC8831654.1"/>
    <property type="molecule type" value="Genomic_DNA"/>
</dbReference>
<dbReference type="InterPro" id="IPR011990">
    <property type="entry name" value="TPR-like_helical_dom_sf"/>
</dbReference>
<dbReference type="SUPFAM" id="SSF48452">
    <property type="entry name" value="TPR-like"/>
    <property type="match status" value="1"/>
</dbReference>
<dbReference type="PANTHER" id="PTHR12788:SF10">
    <property type="entry name" value="PROTEIN-TYROSINE SULFOTRANSFERASE"/>
    <property type="match status" value="1"/>
</dbReference>
<gene>
    <name evidence="3" type="ORF">OIK42_12880</name>
</gene>
<dbReference type="RefSeq" id="WP_273641081.1">
    <property type="nucleotide sequence ID" value="NZ_JAQQXP010000001.1"/>
</dbReference>
<dbReference type="InterPro" id="IPR027417">
    <property type="entry name" value="P-loop_NTPase"/>
</dbReference>